<keyword evidence="1" id="KW-0805">Transcription regulation</keyword>
<reference evidence="6" key="1">
    <citation type="submission" date="2023-07" db="EMBL/GenBank/DDBJ databases">
        <title>30 novel species of actinomycetes from the DSMZ collection.</title>
        <authorList>
            <person name="Nouioui I."/>
        </authorList>
    </citation>
    <scope>NUCLEOTIDE SEQUENCE [LARGE SCALE GENOMIC DNA]</scope>
    <source>
        <strain evidence="6">DSM 44399</strain>
    </source>
</reference>
<dbReference type="Gene3D" id="1.10.10.10">
    <property type="entry name" value="Winged helix-like DNA-binding domain superfamily/Winged helix DNA-binding domain"/>
    <property type="match status" value="1"/>
</dbReference>
<keyword evidence="2" id="KW-0238">DNA-binding</keyword>
<evidence type="ECO:0000313" key="6">
    <source>
        <dbReference type="Proteomes" id="UP001183176"/>
    </source>
</evidence>
<dbReference type="PROSITE" id="PS51118">
    <property type="entry name" value="HTH_HXLR"/>
    <property type="match status" value="1"/>
</dbReference>
<protein>
    <submittedName>
        <fullName evidence="5">Helix-turn-helix domain-containing protein</fullName>
    </submittedName>
</protein>
<dbReference type="PANTHER" id="PTHR33204:SF37">
    <property type="entry name" value="HTH-TYPE TRANSCRIPTIONAL REGULATOR YODB"/>
    <property type="match status" value="1"/>
</dbReference>
<sequence length="143" mass="15755">MAPERPAGFLHDWYDARALLAAEWAPAIVGALLDGPLPYKDILAAAGAARPGMRWGGRHRQLHDSILSRSLQAMTGDGLLERHETPGTFPPTVYYCLTDACRELAEAATPLAEWSARHRDVIERAQSRRTRTGRLRRAVDAAS</sequence>
<accession>A0ABU2JHI9</accession>
<dbReference type="InterPro" id="IPR036390">
    <property type="entry name" value="WH_DNA-bd_sf"/>
</dbReference>
<organism evidence="5 6">
    <name type="scientific">Jatrophihabitans lederbergiae</name>
    <dbReference type="NCBI Taxonomy" id="3075547"/>
    <lineage>
        <taxon>Bacteria</taxon>
        <taxon>Bacillati</taxon>
        <taxon>Actinomycetota</taxon>
        <taxon>Actinomycetes</taxon>
        <taxon>Jatrophihabitantales</taxon>
        <taxon>Jatrophihabitantaceae</taxon>
        <taxon>Jatrophihabitans</taxon>
    </lineage>
</organism>
<dbReference type="RefSeq" id="WP_311425556.1">
    <property type="nucleotide sequence ID" value="NZ_JAVREH010000104.1"/>
</dbReference>
<comment type="caution">
    <text evidence="5">The sequence shown here is derived from an EMBL/GenBank/DDBJ whole genome shotgun (WGS) entry which is preliminary data.</text>
</comment>
<gene>
    <name evidence="5" type="ORF">RM423_23980</name>
</gene>
<dbReference type="EMBL" id="JAVREH010000104">
    <property type="protein sequence ID" value="MDT0264419.1"/>
    <property type="molecule type" value="Genomic_DNA"/>
</dbReference>
<dbReference type="Pfam" id="PF01638">
    <property type="entry name" value="HxlR"/>
    <property type="match status" value="1"/>
</dbReference>
<evidence type="ECO:0000259" key="4">
    <source>
        <dbReference type="PROSITE" id="PS51118"/>
    </source>
</evidence>
<evidence type="ECO:0000256" key="3">
    <source>
        <dbReference type="ARBA" id="ARBA00023163"/>
    </source>
</evidence>
<evidence type="ECO:0000313" key="5">
    <source>
        <dbReference type="EMBL" id="MDT0264419.1"/>
    </source>
</evidence>
<dbReference type="Proteomes" id="UP001183176">
    <property type="component" value="Unassembled WGS sequence"/>
</dbReference>
<feature type="domain" description="HTH hxlR-type" evidence="4">
    <location>
        <begin position="2"/>
        <end position="123"/>
    </location>
</feature>
<dbReference type="SUPFAM" id="SSF46785">
    <property type="entry name" value="Winged helix' DNA-binding domain"/>
    <property type="match status" value="1"/>
</dbReference>
<dbReference type="PANTHER" id="PTHR33204">
    <property type="entry name" value="TRANSCRIPTIONAL REGULATOR, MARR FAMILY"/>
    <property type="match status" value="1"/>
</dbReference>
<keyword evidence="6" id="KW-1185">Reference proteome</keyword>
<dbReference type="InterPro" id="IPR036388">
    <property type="entry name" value="WH-like_DNA-bd_sf"/>
</dbReference>
<keyword evidence="3" id="KW-0804">Transcription</keyword>
<evidence type="ECO:0000256" key="1">
    <source>
        <dbReference type="ARBA" id="ARBA00023015"/>
    </source>
</evidence>
<proteinExistence type="predicted"/>
<dbReference type="InterPro" id="IPR002577">
    <property type="entry name" value="HTH_HxlR"/>
</dbReference>
<name>A0ABU2JHI9_9ACTN</name>
<evidence type="ECO:0000256" key="2">
    <source>
        <dbReference type="ARBA" id="ARBA00023125"/>
    </source>
</evidence>